<feature type="transmembrane region" description="Helical" evidence="7">
    <location>
        <begin position="444"/>
        <end position="468"/>
    </location>
</feature>
<feature type="region of interest" description="Disordered" evidence="6">
    <location>
        <begin position="33"/>
        <end position="56"/>
    </location>
</feature>
<evidence type="ECO:0000259" key="8">
    <source>
        <dbReference type="Pfam" id="PF00892"/>
    </source>
</evidence>
<dbReference type="GO" id="GO:0005886">
    <property type="term" value="C:plasma membrane"/>
    <property type="evidence" value="ECO:0007669"/>
    <property type="project" value="UniProtKB-SubCell"/>
</dbReference>
<protein>
    <recommendedName>
        <fullName evidence="8">EamA domain-containing protein</fullName>
    </recommendedName>
</protein>
<evidence type="ECO:0000256" key="4">
    <source>
        <dbReference type="ARBA" id="ARBA00022989"/>
    </source>
</evidence>
<feature type="transmembrane region" description="Helical" evidence="7">
    <location>
        <begin position="475"/>
        <end position="494"/>
    </location>
</feature>
<keyword evidence="5 7" id="KW-0472">Membrane</keyword>
<dbReference type="PANTHER" id="PTHR42920:SF5">
    <property type="entry name" value="EAMA DOMAIN-CONTAINING PROTEIN"/>
    <property type="match status" value="1"/>
</dbReference>
<dbReference type="InterPro" id="IPR037185">
    <property type="entry name" value="EmrE-like"/>
</dbReference>
<dbReference type="EMBL" id="HBGB01010171">
    <property type="protein sequence ID" value="CAD9050692.1"/>
    <property type="molecule type" value="Transcribed_RNA"/>
</dbReference>
<feature type="domain" description="EamA" evidence="8">
    <location>
        <begin position="363"/>
        <end position="515"/>
    </location>
</feature>
<evidence type="ECO:0000256" key="1">
    <source>
        <dbReference type="ARBA" id="ARBA00004651"/>
    </source>
</evidence>
<proteinExistence type="predicted"/>
<keyword evidence="4 7" id="KW-1133">Transmembrane helix</keyword>
<dbReference type="AlphaFoldDB" id="A0A7S1NZK8"/>
<dbReference type="PANTHER" id="PTHR42920">
    <property type="entry name" value="OS03G0707200 PROTEIN-RELATED"/>
    <property type="match status" value="1"/>
</dbReference>
<feature type="transmembrane region" description="Helical" evidence="7">
    <location>
        <begin position="282"/>
        <end position="302"/>
    </location>
</feature>
<sequence length="530" mass="56757">MRIWGPSLGLCCAAEAADLSSIISQQRFLSSSVERRAAPRQQRSPANDAFLPPPPWLSAQRQRLHKSALSMSIDQTTRERPFDEPIGHHAGREDNTPLRSSLDDELEGLYFDPLELSSSGKRRRPQALAVELLWRAQREDKKEPVDGWIRGVREDVERVVRSDSFQRTWPRVLLLLAALFNGINFTELKTIVGKAAVYSEMIEGQFDVSFQAAAEYLVGALLLLPFLIPPTLSRSTLPFTSFFPSQPDISPPSSPAAIGNLLVEAAQPQPALPTPDGPPRRLLLGGALSGVLVGLGFITGTLGLSCTRASTCALLDSLVVVMVPLLEGVLGRPVGLRTWGAAAMGVMGVASLEMASPNASLGLGDLLCLCQALFISLSLVAGREFLKQDDSSSPASVQIQTEHGLAFSAARVCSAAVLVSLWAVVHSIKTHTWPAFQLLTMPTFAVPILYTGLFSVALTAMLESIGLVRVKASEVSIILLTEPVFAAGFAALMLGDRLGPHDLVGGALICSGCLLSPHSEGGVKEDDEES</sequence>
<dbReference type="SUPFAM" id="SSF103481">
    <property type="entry name" value="Multidrug resistance efflux transporter EmrE"/>
    <property type="match status" value="2"/>
</dbReference>
<feature type="transmembrane region" description="Helical" evidence="7">
    <location>
        <begin position="403"/>
        <end position="424"/>
    </location>
</feature>
<evidence type="ECO:0000256" key="3">
    <source>
        <dbReference type="ARBA" id="ARBA00022692"/>
    </source>
</evidence>
<keyword evidence="3 7" id="KW-0812">Transmembrane</keyword>
<dbReference type="InterPro" id="IPR000620">
    <property type="entry name" value="EamA_dom"/>
</dbReference>
<comment type="subcellular location">
    <subcellularLocation>
        <location evidence="1">Cell membrane</location>
        <topology evidence="1">Multi-pass membrane protein</topology>
    </subcellularLocation>
</comment>
<feature type="region of interest" description="Disordered" evidence="6">
    <location>
        <begin position="71"/>
        <end position="98"/>
    </location>
</feature>
<keyword evidence="2" id="KW-1003">Cell membrane</keyword>
<evidence type="ECO:0000256" key="2">
    <source>
        <dbReference type="ARBA" id="ARBA00022475"/>
    </source>
</evidence>
<evidence type="ECO:0000256" key="7">
    <source>
        <dbReference type="SAM" id="Phobius"/>
    </source>
</evidence>
<dbReference type="InterPro" id="IPR051258">
    <property type="entry name" value="Diverse_Substrate_Transporter"/>
</dbReference>
<organism evidence="9">
    <name type="scientific">Vitrella brassicaformis</name>
    <dbReference type="NCBI Taxonomy" id="1169539"/>
    <lineage>
        <taxon>Eukaryota</taxon>
        <taxon>Sar</taxon>
        <taxon>Alveolata</taxon>
        <taxon>Colpodellida</taxon>
        <taxon>Vitrellaceae</taxon>
        <taxon>Vitrella</taxon>
    </lineage>
</organism>
<name>A0A7S1NZK8_9ALVE</name>
<accession>A0A7S1NZK8</accession>
<reference evidence="9" key="1">
    <citation type="submission" date="2021-01" db="EMBL/GenBank/DDBJ databases">
        <authorList>
            <person name="Corre E."/>
            <person name="Pelletier E."/>
            <person name="Niang G."/>
            <person name="Scheremetjew M."/>
            <person name="Finn R."/>
            <person name="Kale V."/>
            <person name="Holt S."/>
            <person name="Cochrane G."/>
            <person name="Meng A."/>
            <person name="Brown T."/>
            <person name="Cohen L."/>
        </authorList>
    </citation>
    <scope>NUCLEOTIDE SEQUENCE</scope>
    <source>
        <strain evidence="9">CCMP3346</strain>
    </source>
</reference>
<evidence type="ECO:0000256" key="6">
    <source>
        <dbReference type="SAM" id="MobiDB-lite"/>
    </source>
</evidence>
<feature type="compositionally biased region" description="Basic and acidic residues" evidence="6">
    <location>
        <begin position="76"/>
        <end position="96"/>
    </location>
</feature>
<gene>
    <name evidence="9" type="ORF">VBRA1451_LOCUS5754</name>
</gene>
<evidence type="ECO:0000256" key="5">
    <source>
        <dbReference type="ARBA" id="ARBA00023136"/>
    </source>
</evidence>
<dbReference type="Pfam" id="PF00892">
    <property type="entry name" value="EamA"/>
    <property type="match status" value="1"/>
</dbReference>
<evidence type="ECO:0000313" key="9">
    <source>
        <dbReference type="EMBL" id="CAD9050692.1"/>
    </source>
</evidence>